<evidence type="ECO:0000256" key="1">
    <source>
        <dbReference type="ARBA" id="ARBA00005466"/>
    </source>
</evidence>
<evidence type="ECO:0000256" key="3">
    <source>
        <dbReference type="ARBA" id="ARBA00022827"/>
    </source>
</evidence>
<dbReference type="Pfam" id="PF01565">
    <property type="entry name" value="FAD_binding_4"/>
    <property type="match status" value="1"/>
</dbReference>
<keyword evidence="8" id="KW-1185">Reference proteome</keyword>
<dbReference type="InterPro" id="IPR036318">
    <property type="entry name" value="FAD-bd_PCMH-like_sf"/>
</dbReference>
<feature type="domain" description="FAD-binding PCMH-type" evidence="6">
    <location>
        <begin position="55"/>
        <end position="233"/>
    </location>
</feature>
<dbReference type="PANTHER" id="PTHR42973:SF28">
    <property type="entry name" value="FAD-BINDING PCMH-TYPE DOMAIN-CONTAINING PROTEIN"/>
    <property type="match status" value="1"/>
</dbReference>
<gene>
    <name evidence="7" type="ORF">BDV96DRAFT_660969</name>
</gene>
<evidence type="ECO:0000256" key="4">
    <source>
        <dbReference type="ARBA" id="ARBA00023002"/>
    </source>
</evidence>
<dbReference type="Gene3D" id="3.40.462.20">
    <property type="match status" value="1"/>
</dbReference>
<reference evidence="7" key="1">
    <citation type="journal article" date="2020" name="Stud. Mycol.">
        <title>101 Dothideomycetes genomes: a test case for predicting lifestyles and emergence of pathogens.</title>
        <authorList>
            <person name="Haridas S."/>
            <person name="Albert R."/>
            <person name="Binder M."/>
            <person name="Bloem J."/>
            <person name="Labutti K."/>
            <person name="Salamov A."/>
            <person name="Andreopoulos B."/>
            <person name="Baker S."/>
            <person name="Barry K."/>
            <person name="Bills G."/>
            <person name="Bluhm B."/>
            <person name="Cannon C."/>
            <person name="Castanera R."/>
            <person name="Culley D."/>
            <person name="Daum C."/>
            <person name="Ezra D."/>
            <person name="Gonzalez J."/>
            <person name="Henrissat B."/>
            <person name="Kuo A."/>
            <person name="Liang C."/>
            <person name="Lipzen A."/>
            <person name="Lutzoni F."/>
            <person name="Magnuson J."/>
            <person name="Mondo S."/>
            <person name="Nolan M."/>
            <person name="Ohm R."/>
            <person name="Pangilinan J."/>
            <person name="Park H.-J."/>
            <person name="Ramirez L."/>
            <person name="Alfaro M."/>
            <person name="Sun H."/>
            <person name="Tritt A."/>
            <person name="Yoshinaga Y."/>
            <person name="Zwiers L.-H."/>
            <person name="Turgeon B."/>
            <person name="Goodwin S."/>
            <person name="Spatafora J."/>
            <person name="Crous P."/>
            <person name="Grigoriev I."/>
        </authorList>
    </citation>
    <scope>NUCLEOTIDE SEQUENCE</scope>
    <source>
        <strain evidence="7">CBS 627.86</strain>
    </source>
</reference>
<dbReference type="EMBL" id="ML977325">
    <property type="protein sequence ID" value="KAF2114577.1"/>
    <property type="molecule type" value="Genomic_DNA"/>
</dbReference>
<feature type="chain" id="PRO_5025330850" description="FAD-binding PCMH-type domain-containing protein" evidence="5">
    <location>
        <begin position="22"/>
        <end position="495"/>
    </location>
</feature>
<dbReference type="InterPro" id="IPR006094">
    <property type="entry name" value="Oxid_FAD_bind_N"/>
</dbReference>
<dbReference type="AlphaFoldDB" id="A0A6A5Z709"/>
<evidence type="ECO:0000313" key="7">
    <source>
        <dbReference type="EMBL" id="KAF2114577.1"/>
    </source>
</evidence>
<dbReference type="InterPro" id="IPR050416">
    <property type="entry name" value="FAD-linked_Oxidoreductase"/>
</dbReference>
<dbReference type="Gene3D" id="3.30.43.10">
    <property type="entry name" value="Uridine Diphospho-n-acetylenolpyruvylglucosamine Reductase, domain 2"/>
    <property type="match status" value="1"/>
</dbReference>
<dbReference type="InterPro" id="IPR016167">
    <property type="entry name" value="FAD-bd_PCMH_sub1"/>
</dbReference>
<sequence length="495" mass="54596">MAFPFPRSIAILLFGAIFATASPCDTLADQFPEQVFFDDDSEYNASISSYTWVQTQLHPTCIVQPESAEDVAQLVKSLGHLNTAFAVRGGGHSVNKGFSNIDQGVTIDLRKMNTTDLVDLGPAGDGEDGTLEIGPGALWGPVYDYIDPKNISVLGGRVYDVGVAGLTTGGGISFFSTERGFVCDGVTNFEVVLSNATVVNANATSNVGLFQALKGGQNNFGIVTKFSFLTFKQGPMWGSSILFSNKSEHDLLQAVTDHKLAPFDSSAMFVAQFLYFLPDQTRQCVSNIWYLKPDAPKTSLDQFLSIEPRLNLTESVESAGKQVLHAIQPIPPGTFELWATTTLRISKTVLFKLHPLWEARIDALTEKYGKTNKTIMWAYGFQGMPTASDSNSLGINPAAHPEESWLNMLGLFQYNDASLTEELQNVVLSFIDEAEKVTKEEGVYEAYKYLNYAHWKQDIFSGYGKESLERMRKVAKEYDPVAMFQKQVTGGYKLW</sequence>
<comment type="similarity">
    <text evidence="1">Belongs to the oxygen-dependent FAD-linked oxidoreductase family.</text>
</comment>
<evidence type="ECO:0000313" key="8">
    <source>
        <dbReference type="Proteomes" id="UP000799770"/>
    </source>
</evidence>
<protein>
    <recommendedName>
        <fullName evidence="6">FAD-binding PCMH-type domain-containing protein</fullName>
    </recommendedName>
</protein>
<dbReference type="Proteomes" id="UP000799770">
    <property type="component" value="Unassembled WGS sequence"/>
</dbReference>
<keyword evidence="5" id="KW-0732">Signal</keyword>
<dbReference type="GO" id="GO:0071949">
    <property type="term" value="F:FAD binding"/>
    <property type="evidence" value="ECO:0007669"/>
    <property type="project" value="InterPro"/>
</dbReference>
<dbReference type="OrthoDB" id="2151789at2759"/>
<dbReference type="Gene3D" id="3.30.465.10">
    <property type="match status" value="1"/>
</dbReference>
<name>A0A6A5Z709_9PLEO</name>
<evidence type="ECO:0000256" key="2">
    <source>
        <dbReference type="ARBA" id="ARBA00022630"/>
    </source>
</evidence>
<organism evidence="7 8">
    <name type="scientific">Lophiotrema nucula</name>
    <dbReference type="NCBI Taxonomy" id="690887"/>
    <lineage>
        <taxon>Eukaryota</taxon>
        <taxon>Fungi</taxon>
        <taxon>Dikarya</taxon>
        <taxon>Ascomycota</taxon>
        <taxon>Pezizomycotina</taxon>
        <taxon>Dothideomycetes</taxon>
        <taxon>Pleosporomycetidae</taxon>
        <taxon>Pleosporales</taxon>
        <taxon>Lophiotremataceae</taxon>
        <taxon>Lophiotrema</taxon>
    </lineage>
</organism>
<dbReference type="InterPro" id="IPR016169">
    <property type="entry name" value="FAD-bd_PCMH_sub2"/>
</dbReference>
<proteinExistence type="inferred from homology"/>
<keyword evidence="2" id="KW-0285">Flavoprotein</keyword>
<accession>A0A6A5Z709</accession>
<dbReference type="SUPFAM" id="SSF56176">
    <property type="entry name" value="FAD-binding/transporter-associated domain-like"/>
    <property type="match status" value="1"/>
</dbReference>
<evidence type="ECO:0000256" key="5">
    <source>
        <dbReference type="SAM" id="SignalP"/>
    </source>
</evidence>
<feature type="signal peptide" evidence="5">
    <location>
        <begin position="1"/>
        <end position="21"/>
    </location>
</feature>
<dbReference type="InterPro" id="IPR016166">
    <property type="entry name" value="FAD-bd_PCMH"/>
</dbReference>
<dbReference type="PANTHER" id="PTHR42973">
    <property type="entry name" value="BINDING OXIDOREDUCTASE, PUTATIVE (AFU_ORTHOLOGUE AFUA_1G17690)-RELATED"/>
    <property type="match status" value="1"/>
</dbReference>
<dbReference type="PROSITE" id="PS51387">
    <property type="entry name" value="FAD_PCMH"/>
    <property type="match status" value="1"/>
</dbReference>
<keyword evidence="3" id="KW-0274">FAD</keyword>
<dbReference type="GO" id="GO:0016491">
    <property type="term" value="F:oxidoreductase activity"/>
    <property type="evidence" value="ECO:0007669"/>
    <property type="project" value="UniProtKB-KW"/>
</dbReference>
<evidence type="ECO:0000259" key="6">
    <source>
        <dbReference type="PROSITE" id="PS51387"/>
    </source>
</evidence>
<keyword evidence="4" id="KW-0560">Oxidoreductase</keyword>